<dbReference type="EMBL" id="BK015022">
    <property type="protein sequence ID" value="DAD87484.1"/>
    <property type="molecule type" value="Genomic_DNA"/>
</dbReference>
<reference evidence="1" key="1">
    <citation type="journal article" date="2021" name="Proc. Natl. Acad. Sci. U.S.A.">
        <title>A Catalog of Tens of Thousands of Viruses from Human Metagenomes Reveals Hidden Associations with Chronic Diseases.</title>
        <authorList>
            <person name="Tisza M.J."/>
            <person name="Buck C.B."/>
        </authorList>
    </citation>
    <scope>NUCLEOTIDE SEQUENCE</scope>
    <source>
        <strain evidence="1">CtAUQ2</strain>
    </source>
</reference>
<dbReference type="InterPro" id="IPR050535">
    <property type="entry name" value="DNA_Repair-Maintenance_Comp"/>
</dbReference>
<accession>A0A8S5MZ58</accession>
<name>A0A8S5MZ58_9CAUD</name>
<dbReference type="PANTHER" id="PTHR30337">
    <property type="entry name" value="COMPONENT OF ATP-DEPENDENT DSDNA EXONUCLEASE"/>
    <property type="match status" value="1"/>
</dbReference>
<protein>
    <submittedName>
        <fullName evidence="1">Putative DNA double strand break repair</fullName>
    </submittedName>
</protein>
<dbReference type="SUPFAM" id="SSF56300">
    <property type="entry name" value="Metallo-dependent phosphatases"/>
    <property type="match status" value="1"/>
</dbReference>
<dbReference type="InterPro" id="IPR029052">
    <property type="entry name" value="Metallo-depent_PP-like"/>
</dbReference>
<sequence>MQQKQPVALLFNDIHISKDNIPEFQANWNEALQICKDRGISDMIIGGDLWLSRSAQTLDVLMAVRQAIMKATSQGLYLTIAEGNHCKVNQESPLGYSHIFSEYPNVDVVDSYTVMDIGDDAVLYIMGYFPENGSFIERLQQLVEYDLDKSKRSILYIHEGIRGGLATPSDHELPTNIFEPFDAVLVGHYHDRKQVVGTRIEYIGSSRQHNFGEDEEKGYTVLFDDGTYEFIKNQANVRYKTLAIDVKELDSFTLSQNDKEQGLYKTKLCVKCSSAEASTIDKKKLIEMGCTKVEVITEGTVNQETATHTLDYKYDKTGIKAEYTTFCADKGIENVEMGLQYLDKIN</sequence>
<proteinExistence type="predicted"/>
<evidence type="ECO:0000313" key="1">
    <source>
        <dbReference type="EMBL" id="DAD87484.1"/>
    </source>
</evidence>
<organism evidence="1">
    <name type="scientific">Siphoviridae sp. ctAUQ2</name>
    <dbReference type="NCBI Taxonomy" id="2826182"/>
    <lineage>
        <taxon>Viruses</taxon>
        <taxon>Duplodnaviria</taxon>
        <taxon>Heunggongvirae</taxon>
        <taxon>Uroviricota</taxon>
        <taxon>Caudoviricetes</taxon>
    </lineage>
</organism>
<dbReference type="Gene3D" id="3.60.21.10">
    <property type="match status" value="1"/>
</dbReference>